<dbReference type="Gene3D" id="3.40.50.300">
    <property type="entry name" value="P-loop containing nucleotide triphosphate hydrolases"/>
    <property type="match status" value="1"/>
</dbReference>
<evidence type="ECO:0000256" key="1">
    <source>
        <dbReference type="ARBA" id="ARBA00022741"/>
    </source>
</evidence>
<dbReference type="AlphaFoldDB" id="A0A8V0X650"/>
<proteinExistence type="predicted"/>
<dbReference type="SUPFAM" id="SSF52540">
    <property type="entry name" value="P-loop containing nucleoside triphosphate hydrolases"/>
    <property type="match status" value="1"/>
</dbReference>
<dbReference type="SMART" id="SM00175">
    <property type="entry name" value="RAB"/>
    <property type="match status" value="1"/>
</dbReference>
<evidence type="ECO:0000313" key="3">
    <source>
        <dbReference type="Ensembl" id="ENSGALP00010000075.1"/>
    </source>
</evidence>
<keyword evidence="4" id="KW-1185">Reference proteome</keyword>
<sequence length="132" mass="14889">VKELLVDGEQTTLQIWDTAGQERYRSIARSYFRKAHGVLLLYDISSQSSFLSVRQWIEDIEVTGRIQQPPEQGRASGRAALGRTAGPRAALCSCRAPGPPCHSCWWAIRATCGPGCRRWWGFTQPTDRGWPW</sequence>
<keyword evidence="2" id="KW-0342">GTP-binding</keyword>
<evidence type="ECO:0000256" key="2">
    <source>
        <dbReference type="ARBA" id="ARBA00023134"/>
    </source>
</evidence>
<evidence type="ECO:0000313" key="4">
    <source>
        <dbReference type="Proteomes" id="UP000000539"/>
    </source>
</evidence>
<dbReference type="FunCoup" id="A0A8V0X650">
    <property type="interactions" value="407"/>
</dbReference>
<dbReference type="InterPro" id="IPR050227">
    <property type="entry name" value="Rab"/>
</dbReference>
<organism evidence="3 4">
    <name type="scientific">Gallus gallus</name>
    <name type="common">Chicken</name>
    <dbReference type="NCBI Taxonomy" id="9031"/>
    <lineage>
        <taxon>Eukaryota</taxon>
        <taxon>Metazoa</taxon>
        <taxon>Chordata</taxon>
        <taxon>Craniata</taxon>
        <taxon>Vertebrata</taxon>
        <taxon>Euteleostomi</taxon>
        <taxon>Archelosauria</taxon>
        <taxon>Archosauria</taxon>
        <taxon>Dinosauria</taxon>
        <taxon>Saurischia</taxon>
        <taxon>Theropoda</taxon>
        <taxon>Coelurosauria</taxon>
        <taxon>Aves</taxon>
        <taxon>Neognathae</taxon>
        <taxon>Galloanserae</taxon>
        <taxon>Galliformes</taxon>
        <taxon>Phasianidae</taxon>
        <taxon>Phasianinae</taxon>
        <taxon>Gallus</taxon>
    </lineage>
</organism>
<dbReference type="InterPro" id="IPR027417">
    <property type="entry name" value="P-loop_NTPase"/>
</dbReference>
<reference evidence="3" key="2">
    <citation type="submission" date="2025-08" db="UniProtKB">
        <authorList>
            <consortium name="Ensembl"/>
        </authorList>
    </citation>
    <scope>IDENTIFICATION</scope>
    <source>
        <strain evidence="3">broiler</strain>
    </source>
</reference>
<dbReference type="PROSITE" id="PS51419">
    <property type="entry name" value="RAB"/>
    <property type="match status" value="1"/>
</dbReference>
<protein>
    <submittedName>
        <fullName evidence="3">Uncharacterized protein</fullName>
    </submittedName>
</protein>
<keyword evidence="1" id="KW-0547">Nucleotide-binding</keyword>
<dbReference type="GO" id="GO:0003924">
    <property type="term" value="F:GTPase activity"/>
    <property type="evidence" value="ECO:0007669"/>
    <property type="project" value="InterPro"/>
</dbReference>
<dbReference type="InterPro" id="IPR001806">
    <property type="entry name" value="Small_GTPase"/>
</dbReference>
<dbReference type="CDD" id="cd00154">
    <property type="entry name" value="Rab"/>
    <property type="match status" value="1"/>
</dbReference>
<name>A0A8V0X650_CHICK</name>
<dbReference type="Ensembl" id="ENSGALT00010000099.1">
    <property type="protein sequence ID" value="ENSGALP00010000075.1"/>
    <property type="gene ID" value="ENSGALG00010000062.1"/>
</dbReference>
<dbReference type="Pfam" id="PF00071">
    <property type="entry name" value="Ras"/>
    <property type="match status" value="1"/>
</dbReference>
<dbReference type="PANTHER" id="PTHR47977">
    <property type="entry name" value="RAS-RELATED PROTEIN RAB"/>
    <property type="match status" value="1"/>
</dbReference>
<dbReference type="GeneTree" id="ENSGT00940000165251"/>
<accession>A0A8V0X650</accession>
<reference evidence="3" key="1">
    <citation type="submission" date="2020-11" db="EMBL/GenBank/DDBJ databases">
        <title>Gallus gallus (Chicken) genome, bGalGal1, GRCg7b, maternal haplotype autosomes + Z &amp; W.</title>
        <authorList>
            <person name="Warren W."/>
            <person name="Formenti G."/>
            <person name="Fedrigo O."/>
            <person name="Haase B."/>
            <person name="Mountcastle J."/>
            <person name="Balacco J."/>
            <person name="Tracey A."/>
            <person name="Schneider V."/>
            <person name="Okimoto R."/>
            <person name="Cheng H."/>
            <person name="Hawken R."/>
            <person name="Howe K."/>
            <person name="Jarvis E.D."/>
        </authorList>
    </citation>
    <scope>NUCLEOTIDE SEQUENCE [LARGE SCALE GENOMIC DNA]</scope>
    <source>
        <strain evidence="3">Broiler</strain>
    </source>
</reference>
<dbReference type="Proteomes" id="UP000000539">
    <property type="component" value="Chromosome 10"/>
</dbReference>
<dbReference type="GO" id="GO:0005525">
    <property type="term" value="F:GTP binding"/>
    <property type="evidence" value="ECO:0007669"/>
    <property type="project" value="UniProtKB-KW"/>
</dbReference>
<reference evidence="3" key="3">
    <citation type="submission" date="2025-09" db="UniProtKB">
        <authorList>
            <consortium name="Ensembl"/>
        </authorList>
    </citation>
    <scope>IDENTIFICATION</scope>
    <source>
        <strain evidence="3">broiler</strain>
    </source>
</reference>